<dbReference type="InterPro" id="IPR049900">
    <property type="entry name" value="PKS_mFAS_DH"/>
</dbReference>
<keyword evidence="16" id="KW-1185">Reference proteome</keyword>
<dbReference type="Gene3D" id="3.10.129.110">
    <property type="entry name" value="Polyketide synthase dehydratase"/>
    <property type="match status" value="1"/>
</dbReference>
<dbReference type="SMART" id="SM01294">
    <property type="entry name" value="PKS_PP_betabranch"/>
    <property type="match status" value="1"/>
</dbReference>
<keyword evidence="8" id="KW-0378">Hydrolase</keyword>
<dbReference type="PROSITE" id="PS52004">
    <property type="entry name" value="KS3_2"/>
    <property type="match status" value="1"/>
</dbReference>
<dbReference type="Gene3D" id="3.40.47.10">
    <property type="match status" value="1"/>
</dbReference>
<dbReference type="GO" id="GO:0031177">
    <property type="term" value="F:phosphopantetheine binding"/>
    <property type="evidence" value="ECO:0007669"/>
    <property type="project" value="InterPro"/>
</dbReference>
<dbReference type="FunFam" id="3.60.15.10:FF:000041">
    <property type="entry name" value="Metallo-beta-lactamase domain protein"/>
    <property type="match status" value="1"/>
</dbReference>
<dbReference type="InterPro" id="IPR006162">
    <property type="entry name" value="Ppantetheine_attach_site"/>
</dbReference>
<dbReference type="SMART" id="SM00825">
    <property type="entry name" value="PKS_KS"/>
    <property type="match status" value="1"/>
</dbReference>
<evidence type="ECO:0000256" key="7">
    <source>
        <dbReference type="ARBA" id="ARBA00022723"/>
    </source>
</evidence>
<dbReference type="SUPFAM" id="SSF56281">
    <property type="entry name" value="Metallo-hydrolase/oxidoreductase"/>
    <property type="match status" value="1"/>
</dbReference>
<evidence type="ECO:0000256" key="5">
    <source>
        <dbReference type="ARBA" id="ARBA00022553"/>
    </source>
</evidence>
<keyword evidence="7" id="KW-0479">Metal-binding</keyword>
<dbReference type="Gene3D" id="1.10.10.10">
    <property type="entry name" value="Winged helix-like DNA-binding domain superfamily/Winged helix DNA-binding domain"/>
    <property type="match status" value="1"/>
</dbReference>
<dbReference type="Gene3D" id="3.30.70.3290">
    <property type="match status" value="1"/>
</dbReference>
<dbReference type="Pfam" id="PF22621">
    <property type="entry name" value="CurL-like_PKS_C"/>
    <property type="match status" value="1"/>
</dbReference>
<feature type="domain" description="PKS/mFAS DH" evidence="14">
    <location>
        <begin position="1664"/>
        <end position="2011"/>
    </location>
</feature>
<feature type="region of interest" description="N-terminal hotdog fold" evidence="10">
    <location>
        <begin position="1664"/>
        <end position="1805"/>
    </location>
</feature>
<feature type="region of interest" description="Disordered" evidence="11">
    <location>
        <begin position="1295"/>
        <end position="1323"/>
    </location>
</feature>
<comment type="pathway">
    <text evidence="2">Secondary metabolite biosynthesis.</text>
</comment>
<dbReference type="GO" id="GO:0004312">
    <property type="term" value="F:fatty acid synthase activity"/>
    <property type="evidence" value="ECO:0007669"/>
    <property type="project" value="TreeGrafter"/>
</dbReference>
<name>A0A066X1I3_COLSU</name>
<dbReference type="SMART" id="SM00849">
    <property type="entry name" value="Lactamase_B"/>
    <property type="match status" value="1"/>
</dbReference>
<dbReference type="InterPro" id="IPR016039">
    <property type="entry name" value="Thiolase-like"/>
</dbReference>
<feature type="compositionally biased region" description="Polar residues" evidence="11">
    <location>
        <begin position="1310"/>
        <end position="1323"/>
    </location>
</feature>
<accession>A0A066X1I3</accession>
<dbReference type="OrthoDB" id="329835at2759"/>
<dbReference type="Gene3D" id="1.10.1200.10">
    <property type="entry name" value="ACP-like"/>
    <property type="match status" value="1"/>
</dbReference>
<dbReference type="SUPFAM" id="SSF52151">
    <property type="entry name" value="FabD/lysophospholipase-like"/>
    <property type="match status" value="1"/>
</dbReference>
<evidence type="ECO:0000259" key="13">
    <source>
        <dbReference type="PROSITE" id="PS52004"/>
    </source>
</evidence>
<feature type="region of interest" description="C-terminal hotdog fold" evidence="10">
    <location>
        <begin position="1839"/>
        <end position="2011"/>
    </location>
</feature>
<dbReference type="InterPro" id="IPR016036">
    <property type="entry name" value="Malonyl_transacylase_ACP-bd"/>
</dbReference>
<dbReference type="HOGENOM" id="CLU_000022_6_1_1"/>
<dbReference type="SUPFAM" id="SSF55048">
    <property type="entry name" value="Probable ACP-binding domain of malonyl-CoA ACP transacylase"/>
    <property type="match status" value="1"/>
</dbReference>
<dbReference type="OMA" id="FANVVDY"/>
<comment type="similarity">
    <text evidence="3">Belongs to the metallo-beta-lactamase superfamily.</text>
</comment>
<evidence type="ECO:0000256" key="3">
    <source>
        <dbReference type="ARBA" id="ARBA00007749"/>
    </source>
</evidence>
<dbReference type="InterPro" id="IPR042104">
    <property type="entry name" value="PKS_dehydratase_sf"/>
</dbReference>
<dbReference type="Gene3D" id="3.60.15.10">
    <property type="entry name" value="Ribonuclease Z/Hydroxyacylglutathione hydrolase-like"/>
    <property type="match status" value="1"/>
</dbReference>
<dbReference type="FunFam" id="1.10.1200.10:FF:000011">
    <property type="entry name" value="Sterigmatocystin biosynthesis polyketide synthase"/>
    <property type="match status" value="1"/>
</dbReference>
<dbReference type="InterPro" id="IPR001227">
    <property type="entry name" value="Ac_transferase_dom_sf"/>
</dbReference>
<dbReference type="SMART" id="SM00827">
    <property type="entry name" value="PKS_AT"/>
    <property type="match status" value="1"/>
</dbReference>
<evidence type="ECO:0000256" key="11">
    <source>
        <dbReference type="SAM" id="MobiDB-lite"/>
    </source>
</evidence>
<dbReference type="InterPro" id="IPR016035">
    <property type="entry name" value="Acyl_Trfase/lysoPLipase"/>
</dbReference>
<dbReference type="Pfam" id="PF16073">
    <property type="entry name" value="SAT"/>
    <property type="match status" value="2"/>
</dbReference>
<feature type="domain" description="Carrier" evidence="12">
    <location>
        <begin position="2081"/>
        <end position="2158"/>
    </location>
</feature>
<dbReference type="InterPro" id="IPR009081">
    <property type="entry name" value="PP-bd_ACP"/>
</dbReference>
<dbReference type="STRING" id="1173701.A0A066X1I3"/>
<sequence length="2159" mass="234022">MASITKPQGFYSSSFWTDYYAAQRSKLPPLRAIEDRISPRVVRFLGGNPGNMTLQGTNTYLVGTGKSRILIDTGAGHPSWIVNIAGYLDDHDISISQVLLTHWHADHTGGVDDLLLFDSRVSIHKSFPDPNQHPILDGQTFHTEGASLKAVLSPGHTDDHTCFILKEENALFTGDNVLGHGYSVADELGAYTKSLRLMGSLGCTVGYPGHGDVVRNLQLVIKRYIAQRESREQQVLAALACGGRRTNFKGGHVDGTYQAEDGSQTDTTRGLSVNDICTVLYGELANDASAFESALKPLINQVLFMLAEHDKVGSRQIGFGQTRYCHELPSGGIQELIRRLHRYAKLSHHPILARFLSQCVSVLRQEVQKLPREQRQHIPPFSDLITLGSHWEQLRNGPLGGISIGLFSAAAVAASQSLTDLVSYGAESVRIAFAFCRHVGTVSQLLEDTHHAKDGTSSSTATWASVITGLSTETVQAELDRFNGQQESSYEAGPTTSLTQISISHVDHTSVGITGPPSRLTELFRQSKTLGSSRHAALPITGGLCHVPNVYNSDDVRAIMTAAHVGKSWGSRAIHQPLISPYTGIAFPVKDFGQLIEAICTEALTKPLFFDKIATGAVAHISRALTRQNMEPLCQIFHYQASLLTETIMATVVEKLPPSTVVRYQDLVDWTMEDEPVGTQHDGVPGLLRDSKLAIVGMACRMPGDADTPERFWELLAQGRDTHTVVPPDRFDLGAHFDPTGETENAIGTQFGNFISNPGHFDAGFFNMSPREAQQTDPMQRLALVTAYEALEMAGFVPNRTPSSHTTRVGTYYGQASDDYREVNASQKIGTYGIPGTERAFGNGRINYFFNFQGPSFNVDTACSSGLAAVHMACSALWAGEADTVVAGGLNIITSPDIYCMLGKGHFLSQTGQCKVWDAGADGYCRSDGVGSVVIKRLEDALADNDVVLGTIIAGATNHSAESISITQPHAGAQRDNYRQVMDKAGVRPLDVSYVELHGTGTQVGDAVESESVLNFFAPLGQRQRPEQRLHMGAVKSNIGHGEAAAGIASLIKVLLMYRHGTIPRHIGIQTTINPVVERQLAHRNANVLFENTPWVSAPVAAGTAKKRYAVVNSFGAHGGNTTLLLEDAPPSAPTDDETENESGTPTCEVICLSAKSKASLRGNIGALLRYLEAHPKTRLKDLAYTTSARRMHHHIRVATSVSSTEQLRDFLRAAGRDLDVHARHVTSAAPKVVAFAFSGQGCFYRGAGSALFERAPEFRETVLRLDRVVRQLGFPSVLPAIANIEHVIPRPLRSSSSLSSHSDADCATVGSTDSAGPSQAPSETPLVTQLSLVVLQIALAQYWQFLGITPSIVIGHSLGEYAAMCTAGVLSVADTLFLVGKRAELMMAACEPGSHAMMTIRGASARQIAHLCHGSETKFRYEVSCINGREDTVVSGTQADLRALRDTLLQAIPGLQCMLLDVPFAFHSAQLDPILDDFEAAARRATFKAPKVPVLSPLLTKVVAEGHIINATYVRRATREPVDFESTIRAAEAEGLIDGNTIWIDVGPHPVCASFVRNCREQGETVQAFPSLRKADDALAAWGGSLAALHCLGLPVAWNEYFARNEKAHRLLPLETYHWNQKNYWIPYEGTWTLDKANPSLSAAHKTKHHALTKPSFFTSSLQQVDFEVLGDQMARMTAISNIFHPDLLGAAAGHKINGRSVLTASIWADIGLTAGENLYKQLVPDAGRPHMDLRNMEVFEAQVVSDEPTPPGAERAQFIRVEALLDMSRGQTQLSYYTAGADGARKTDQAFATAVVHYEDPETWRAEWQMVSHLVVSRIDAVWTAASGSQALSSPAAGHERVSVLSQGAAYQLFANVVDYGARYRGMRRVALVEDALEAAADVVLDADRHGTWNTPPHWIDSAFQLAGFVMNAFGVQASDGDGDGNGDDGRMAGSSRDCFYITPGWRHLRMAEPLEAGPDVAYRNYVRMSPVDGEAGAYVGDIYLLRGAKIVGVCAGIKFKRVPRALMPIMFPQRNTKKRGSPPAHRPAHVSPDLDSAKPFTAVKAVPQRPGQHPVLVKEPIAAPEPAEISPPKTPDAEQRIPRVAACIQLIADETGLDMDDLSAEAAFAELGVDSLMSLTLAAKIQAELGIPVKASVFLECTTVKEFEEWLGKHES</sequence>
<dbReference type="InterPro" id="IPR036736">
    <property type="entry name" value="ACP-like_sf"/>
</dbReference>
<dbReference type="SUPFAM" id="SSF47336">
    <property type="entry name" value="ACP-like"/>
    <property type="match status" value="1"/>
</dbReference>
<comment type="caution">
    <text evidence="15">The sequence shown here is derived from an EMBL/GenBank/DDBJ whole genome shotgun (WGS) entry which is preliminary data.</text>
</comment>
<evidence type="ECO:0000313" key="15">
    <source>
        <dbReference type="EMBL" id="KDN62802.1"/>
    </source>
</evidence>
<dbReference type="Gene3D" id="3.40.366.10">
    <property type="entry name" value="Malonyl-Coenzyme A Acyl Carrier Protein, domain 2"/>
    <property type="match status" value="1"/>
</dbReference>
<dbReference type="InterPro" id="IPR036388">
    <property type="entry name" value="WH-like_DNA-bd_sf"/>
</dbReference>
<dbReference type="EMBL" id="JMSE01001300">
    <property type="protein sequence ID" value="KDN62802.1"/>
    <property type="molecule type" value="Genomic_DNA"/>
</dbReference>
<dbReference type="eggNOG" id="KOG0813">
    <property type="taxonomic scope" value="Eukaryota"/>
</dbReference>
<dbReference type="Proteomes" id="UP000027238">
    <property type="component" value="Unassembled WGS sequence"/>
</dbReference>
<feature type="domain" description="Ketosynthase family 3 (KS3)" evidence="13">
    <location>
        <begin position="690"/>
        <end position="1128"/>
    </location>
</feature>
<dbReference type="SMART" id="SM00823">
    <property type="entry name" value="PKS_PP"/>
    <property type="match status" value="1"/>
</dbReference>
<dbReference type="GO" id="GO:0046872">
    <property type="term" value="F:metal ion binding"/>
    <property type="evidence" value="ECO:0007669"/>
    <property type="project" value="UniProtKB-KW"/>
</dbReference>
<proteinExistence type="inferred from homology"/>
<dbReference type="InterPro" id="IPR032088">
    <property type="entry name" value="SAT"/>
</dbReference>
<protein>
    <submittedName>
        <fullName evidence="15">Putative beta-ketoacyl synthase domain-containing protein</fullName>
    </submittedName>
</protein>
<keyword evidence="9" id="KW-0862">Zinc</keyword>
<dbReference type="PANTHER" id="PTHR43775">
    <property type="entry name" value="FATTY ACID SYNTHASE"/>
    <property type="match status" value="1"/>
</dbReference>
<dbReference type="Pfam" id="PF00753">
    <property type="entry name" value="Lactamase_B"/>
    <property type="match status" value="2"/>
</dbReference>
<dbReference type="GO" id="GO:0016787">
    <property type="term" value="F:hydrolase activity"/>
    <property type="evidence" value="ECO:0007669"/>
    <property type="project" value="UniProtKB-KW"/>
</dbReference>
<evidence type="ECO:0000256" key="2">
    <source>
        <dbReference type="ARBA" id="ARBA00005179"/>
    </source>
</evidence>
<dbReference type="GO" id="GO:0044550">
    <property type="term" value="P:secondary metabolite biosynthetic process"/>
    <property type="evidence" value="ECO:0007669"/>
    <property type="project" value="UniProtKB-ARBA"/>
</dbReference>
<feature type="active site" description="Proton acceptor; for dehydratase activity" evidence="10">
    <location>
        <position position="1696"/>
    </location>
</feature>
<dbReference type="InterPro" id="IPR014043">
    <property type="entry name" value="Acyl_transferase_dom"/>
</dbReference>
<dbReference type="GO" id="GO:0006633">
    <property type="term" value="P:fatty acid biosynthetic process"/>
    <property type="evidence" value="ECO:0007669"/>
    <property type="project" value="InterPro"/>
</dbReference>
<comment type="cofactor">
    <cofactor evidence="1">
        <name>Zn(2+)</name>
        <dbReference type="ChEBI" id="CHEBI:29105"/>
    </cofactor>
</comment>
<dbReference type="InterPro" id="IPR036866">
    <property type="entry name" value="RibonucZ/Hydroxyglut_hydro"/>
</dbReference>
<dbReference type="InterPro" id="IPR001279">
    <property type="entry name" value="Metallo-B-lactamas"/>
</dbReference>
<evidence type="ECO:0000256" key="10">
    <source>
        <dbReference type="PROSITE-ProRule" id="PRU01363"/>
    </source>
</evidence>
<evidence type="ECO:0000259" key="14">
    <source>
        <dbReference type="PROSITE" id="PS52019"/>
    </source>
</evidence>
<feature type="region of interest" description="Disordered" evidence="11">
    <location>
        <begin position="2017"/>
        <end position="2038"/>
    </location>
</feature>
<dbReference type="eggNOG" id="KOG1202">
    <property type="taxonomic scope" value="Eukaryota"/>
</dbReference>
<dbReference type="InterPro" id="IPR030918">
    <property type="entry name" value="PT_fungal_PKS"/>
</dbReference>
<keyword evidence="6" id="KW-0808">Transferase</keyword>
<dbReference type="InterPro" id="IPR020806">
    <property type="entry name" value="PKS_PP-bd"/>
</dbReference>
<dbReference type="InterPro" id="IPR050091">
    <property type="entry name" value="PKS_NRPS_Biosynth_Enz"/>
</dbReference>
<evidence type="ECO:0000256" key="8">
    <source>
        <dbReference type="ARBA" id="ARBA00022801"/>
    </source>
</evidence>
<dbReference type="InterPro" id="IPR018201">
    <property type="entry name" value="Ketoacyl_synth_AS"/>
</dbReference>
<gene>
    <name evidence="15" type="ORF">CSUB01_02711</name>
</gene>
<dbReference type="InterPro" id="IPR047921">
    <property type="entry name" value="LACTB2-like_MBL-fold"/>
</dbReference>
<dbReference type="NCBIfam" id="TIGR04532">
    <property type="entry name" value="PT_fungal_PKS"/>
    <property type="match status" value="1"/>
</dbReference>
<evidence type="ECO:0000256" key="1">
    <source>
        <dbReference type="ARBA" id="ARBA00001947"/>
    </source>
</evidence>
<dbReference type="Pfam" id="PF02801">
    <property type="entry name" value="Ketoacyl-synt_C"/>
    <property type="match status" value="1"/>
</dbReference>
<dbReference type="Pfam" id="PF00550">
    <property type="entry name" value="PP-binding"/>
    <property type="match status" value="1"/>
</dbReference>
<evidence type="ECO:0000256" key="6">
    <source>
        <dbReference type="ARBA" id="ARBA00022679"/>
    </source>
</evidence>
<dbReference type="GO" id="GO:0004315">
    <property type="term" value="F:3-oxoacyl-[acyl-carrier-protein] synthase activity"/>
    <property type="evidence" value="ECO:0007669"/>
    <property type="project" value="InterPro"/>
</dbReference>
<organism evidence="15 16">
    <name type="scientific">Colletotrichum sublineola</name>
    <name type="common">Sorghum anthracnose fungus</name>
    <dbReference type="NCBI Taxonomy" id="1173701"/>
    <lineage>
        <taxon>Eukaryota</taxon>
        <taxon>Fungi</taxon>
        <taxon>Dikarya</taxon>
        <taxon>Ascomycota</taxon>
        <taxon>Pezizomycotina</taxon>
        <taxon>Sordariomycetes</taxon>
        <taxon>Hypocreomycetidae</taxon>
        <taxon>Glomerellales</taxon>
        <taxon>Glomerellaceae</taxon>
        <taxon>Colletotrichum</taxon>
        <taxon>Colletotrichum graminicola species complex</taxon>
    </lineage>
</organism>
<dbReference type="PROSITE" id="PS00012">
    <property type="entry name" value="PHOSPHOPANTETHEINE"/>
    <property type="match status" value="1"/>
</dbReference>
<dbReference type="InterPro" id="IPR014030">
    <property type="entry name" value="Ketoacyl_synth_N"/>
</dbReference>
<evidence type="ECO:0000313" key="16">
    <source>
        <dbReference type="Proteomes" id="UP000027238"/>
    </source>
</evidence>
<feature type="active site" description="Proton donor; for dehydratase activity" evidence="10">
    <location>
        <position position="1903"/>
    </location>
</feature>
<dbReference type="SUPFAM" id="SSF53901">
    <property type="entry name" value="Thiolase-like"/>
    <property type="match status" value="1"/>
</dbReference>
<dbReference type="Pfam" id="PF00698">
    <property type="entry name" value="Acyl_transf_1"/>
    <property type="match status" value="1"/>
</dbReference>
<dbReference type="PROSITE" id="PS52019">
    <property type="entry name" value="PKS_MFAS_DH"/>
    <property type="match status" value="1"/>
</dbReference>
<evidence type="ECO:0000256" key="4">
    <source>
        <dbReference type="ARBA" id="ARBA00022450"/>
    </source>
</evidence>
<dbReference type="PROSITE" id="PS50075">
    <property type="entry name" value="CARRIER"/>
    <property type="match status" value="1"/>
</dbReference>
<dbReference type="CDD" id="cd07722">
    <property type="entry name" value="LACTB2-like_MBL-fold"/>
    <property type="match status" value="1"/>
</dbReference>
<keyword evidence="5" id="KW-0597">Phosphoprotein</keyword>
<dbReference type="InterPro" id="IPR014031">
    <property type="entry name" value="Ketoacyl_synth_C"/>
</dbReference>
<reference evidence="16" key="1">
    <citation type="journal article" date="2014" name="Genome Announc.">
        <title>Draft genome sequence of Colletotrichum sublineola, a destructive pathogen of cultivated sorghum.</title>
        <authorList>
            <person name="Baroncelli R."/>
            <person name="Sanz-Martin J.M."/>
            <person name="Rech G.E."/>
            <person name="Sukno S.A."/>
            <person name="Thon M.R."/>
        </authorList>
    </citation>
    <scope>NUCLEOTIDE SEQUENCE [LARGE SCALE GENOMIC DNA]</scope>
    <source>
        <strain evidence="16">TX430BB</strain>
    </source>
</reference>
<dbReference type="Pfam" id="PF00109">
    <property type="entry name" value="ketoacyl-synt"/>
    <property type="match status" value="1"/>
</dbReference>
<dbReference type="Gene3D" id="3.30.70.250">
    <property type="entry name" value="Malonyl-CoA ACP transacylase, ACP-binding"/>
    <property type="match status" value="1"/>
</dbReference>
<evidence type="ECO:0000256" key="9">
    <source>
        <dbReference type="ARBA" id="ARBA00022833"/>
    </source>
</evidence>
<keyword evidence="4" id="KW-0596">Phosphopantetheine</keyword>
<dbReference type="InterPro" id="IPR020841">
    <property type="entry name" value="PKS_Beta-ketoAc_synthase_dom"/>
</dbReference>
<evidence type="ECO:0000259" key="12">
    <source>
        <dbReference type="PROSITE" id="PS50075"/>
    </source>
</evidence>
<dbReference type="PROSITE" id="PS00606">
    <property type="entry name" value="KS3_1"/>
    <property type="match status" value="1"/>
</dbReference>
<dbReference type="CDD" id="cd00833">
    <property type="entry name" value="PKS"/>
    <property type="match status" value="1"/>
</dbReference>
<dbReference type="PANTHER" id="PTHR43775:SF24">
    <property type="entry name" value="NON-REDUCING POLYKETIDE SYNTHASE APTA-RELATED"/>
    <property type="match status" value="1"/>
</dbReference>